<dbReference type="InterPro" id="IPR001789">
    <property type="entry name" value="Sig_transdc_resp-reg_receiver"/>
</dbReference>
<dbReference type="AlphaFoldDB" id="A0A938YGQ0"/>
<evidence type="ECO:0000256" key="1">
    <source>
        <dbReference type="ARBA" id="ARBA00022553"/>
    </source>
</evidence>
<dbReference type="CDD" id="cd19935">
    <property type="entry name" value="REC_OmpR_CusR-like"/>
    <property type="match status" value="1"/>
</dbReference>
<dbReference type="GO" id="GO:0006355">
    <property type="term" value="P:regulation of DNA-templated transcription"/>
    <property type="evidence" value="ECO:0007669"/>
    <property type="project" value="InterPro"/>
</dbReference>
<evidence type="ECO:0000256" key="5">
    <source>
        <dbReference type="ARBA" id="ARBA00023163"/>
    </source>
</evidence>
<keyword evidence="11" id="KW-1185">Reference proteome</keyword>
<evidence type="ECO:0000313" key="11">
    <source>
        <dbReference type="Proteomes" id="UP000663792"/>
    </source>
</evidence>
<dbReference type="Pfam" id="PF00486">
    <property type="entry name" value="Trans_reg_C"/>
    <property type="match status" value="1"/>
</dbReference>
<dbReference type="PANTHER" id="PTHR48111:SF36">
    <property type="entry name" value="TRANSCRIPTIONAL REGULATORY PROTEIN CUTR"/>
    <property type="match status" value="1"/>
</dbReference>
<organism evidence="10 11">
    <name type="scientific">Nakamurella leprariae</name>
    <dbReference type="NCBI Taxonomy" id="2803911"/>
    <lineage>
        <taxon>Bacteria</taxon>
        <taxon>Bacillati</taxon>
        <taxon>Actinomycetota</taxon>
        <taxon>Actinomycetes</taxon>
        <taxon>Nakamurellales</taxon>
        <taxon>Nakamurellaceae</taxon>
        <taxon>Nakamurella</taxon>
    </lineage>
</organism>
<gene>
    <name evidence="10" type="ORF">JL106_10975</name>
</gene>
<feature type="DNA-binding region" description="OmpR/PhoB-type" evidence="7">
    <location>
        <begin position="124"/>
        <end position="222"/>
    </location>
</feature>
<dbReference type="Gene3D" id="3.40.50.2300">
    <property type="match status" value="1"/>
</dbReference>
<name>A0A938YGQ0_9ACTN</name>
<evidence type="ECO:0000256" key="3">
    <source>
        <dbReference type="ARBA" id="ARBA00023015"/>
    </source>
</evidence>
<evidence type="ECO:0000256" key="7">
    <source>
        <dbReference type="PROSITE-ProRule" id="PRU01091"/>
    </source>
</evidence>
<dbReference type="Proteomes" id="UP000663792">
    <property type="component" value="Unassembled WGS sequence"/>
</dbReference>
<dbReference type="GO" id="GO:0000156">
    <property type="term" value="F:phosphorelay response regulator activity"/>
    <property type="evidence" value="ECO:0007669"/>
    <property type="project" value="TreeGrafter"/>
</dbReference>
<evidence type="ECO:0000256" key="4">
    <source>
        <dbReference type="ARBA" id="ARBA00023125"/>
    </source>
</evidence>
<dbReference type="PANTHER" id="PTHR48111">
    <property type="entry name" value="REGULATOR OF RPOS"/>
    <property type="match status" value="1"/>
</dbReference>
<evidence type="ECO:0000256" key="2">
    <source>
        <dbReference type="ARBA" id="ARBA00023012"/>
    </source>
</evidence>
<accession>A0A938YGQ0</accession>
<feature type="domain" description="Response regulatory" evidence="8">
    <location>
        <begin position="2"/>
        <end position="116"/>
    </location>
</feature>
<evidence type="ECO:0000259" key="9">
    <source>
        <dbReference type="PROSITE" id="PS51755"/>
    </source>
</evidence>
<dbReference type="Gene3D" id="6.10.250.690">
    <property type="match status" value="1"/>
</dbReference>
<proteinExistence type="predicted"/>
<dbReference type="GO" id="GO:0032993">
    <property type="term" value="C:protein-DNA complex"/>
    <property type="evidence" value="ECO:0007669"/>
    <property type="project" value="TreeGrafter"/>
</dbReference>
<reference evidence="10" key="1">
    <citation type="submission" date="2021-01" db="EMBL/GenBank/DDBJ databases">
        <title>YIM 132084 draft genome.</title>
        <authorList>
            <person name="An D."/>
        </authorList>
    </citation>
    <scope>NUCLEOTIDE SEQUENCE</scope>
    <source>
        <strain evidence="10">YIM 132084</strain>
    </source>
</reference>
<dbReference type="SUPFAM" id="SSF52172">
    <property type="entry name" value="CheY-like"/>
    <property type="match status" value="1"/>
</dbReference>
<dbReference type="SMART" id="SM00448">
    <property type="entry name" value="REC"/>
    <property type="match status" value="1"/>
</dbReference>
<evidence type="ECO:0000259" key="8">
    <source>
        <dbReference type="PROSITE" id="PS50110"/>
    </source>
</evidence>
<keyword evidence="3" id="KW-0805">Transcription regulation</keyword>
<evidence type="ECO:0000313" key="10">
    <source>
        <dbReference type="EMBL" id="MBM9467804.1"/>
    </source>
</evidence>
<keyword evidence="5" id="KW-0804">Transcription</keyword>
<dbReference type="Pfam" id="PF00072">
    <property type="entry name" value="Response_reg"/>
    <property type="match status" value="1"/>
</dbReference>
<keyword evidence="1 6" id="KW-0597">Phosphoprotein</keyword>
<dbReference type="GO" id="GO:0005829">
    <property type="term" value="C:cytosol"/>
    <property type="evidence" value="ECO:0007669"/>
    <property type="project" value="TreeGrafter"/>
</dbReference>
<sequence>MRVLVVDDEARFTEGLRRGLVAEGFSVDVAGNGVDGLWRAREVQYDAIVLDVMMPGMNGYQVCAQLRADGNWTPIVMLTAKDGAWDQVEGLDTGADDYVVKPVAFPVLVARLRALMRRGRPERPTQLVVGSLVVDPATREVRRGDRHMVLTNREFAVLSFLARRAGTVVPKLELLRGVWDDDFDGDPNIVEVYVAHLRAKIDRPFGLETIETLRGVGYRLTADT</sequence>
<dbReference type="PROSITE" id="PS50110">
    <property type="entry name" value="RESPONSE_REGULATORY"/>
    <property type="match status" value="1"/>
</dbReference>
<evidence type="ECO:0000256" key="6">
    <source>
        <dbReference type="PROSITE-ProRule" id="PRU00169"/>
    </source>
</evidence>
<dbReference type="CDD" id="cd00383">
    <property type="entry name" value="trans_reg_C"/>
    <property type="match status" value="1"/>
</dbReference>
<dbReference type="FunFam" id="1.10.10.10:FF:000005">
    <property type="entry name" value="Two-component system response regulator"/>
    <property type="match status" value="1"/>
</dbReference>
<dbReference type="EMBL" id="JAERWK010000014">
    <property type="protein sequence ID" value="MBM9467804.1"/>
    <property type="molecule type" value="Genomic_DNA"/>
</dbReference>
<dbReference type="InterPro" id="IPR001867">
    <property type="entry name" value="OmpR/PhoB-type_DNA-bd"/>
</dbReference>
<dbReference type="SMART" id="SM00862">
    <property type="entry name" value="Trans_reg_C"/>
    <property type="match status" value="1"/>
</dbReference>
<dbReference type="RefSeq" id="WP_205260767.1">
    <property type="nucleotide sequence ID" value="NZ_JAERWK010000014.1"/>
</dbReference>
<dbReference type="FunFam" id="3.40.50.2300:FF:000001">
    <property type="entry name" value="DNA-binding response regulator PhoB"/>
    <property type="match status" value="1"/>
</dbReference>
<keyword evidence="2" id="KW-0902">Two-component regulatory system</keyword>
<dbReference type="PROSITE" id="PS51755">
    <property type="entry name" value="OMPR_PHOB"/>
    <property type="match status" value="1"/>
</dbReference>
<protein>
    <submittedName>
        <fullName evidence="10">Response regulator transcription factor</fullName>
    </submittedName>
</protein>
<dbReference type="GO" id="GO:0000976">
    <property type="term" value="F:transcription cis-regulatory region binding"/>
    <property type="evidence" value="ECO:0007669"/>
    <property type="project" value="TreeGrafter"/>
</dbReference>
<dbReference type="InterPro" id="IPR011006">
    <property type="entry name" value="CheY-like_superfamily"/>
</dbReference>
<dbReference type="InterPro" id="IPR036388">
    <property type="entry name" value="WH-like_DNA-bd_sf"/>
</dbReference>
<dbReference type="Gene3D" id="1.10.10.10">
    <property type="entry name" value="Winged helix-like DNA-binding domain superfamily/Winged helix DNA-binding domain"/>
    <property type="match status" value="1"/>
</dbReference>
<feature type="domain" description="OmpR/PhoB-type" evidence="9">
    <location>
        <begin position="124"/>
        <end position="222"/>
    </location>
</feature>
<feature type="modified residue" description="4-aspartylphosphate" evidence="6">
    <location>
        <position position="51"/>
    </location>
</feature>
<keyword evidence="4 7" id="KW-0238">DNA-binding</keyword>
<comment type="caution">
    <text evidence="10">The sequence shown here is derived from an EMBL/GenBank/DDBJ whole genome shotgun (WGS) entry which is preliminary data.</text>
</comment>
<dbReference type="InterPro" id="IPR039420">
    <property type="entry name" value="WalR-like"/>
</dbReference>